<name>A0AAN7SHI2_9COLE</name>
<evidence type="ECO:0000256" key="1">
    <source>
        <dbReference type="ARBA" id="ARBA00004477"/>
    </source>
</evidence>
<dbReference type="Pfam" id="PF03982">
    <property type="entry name" value="DAGAT"/>
    <property type="match status" value="1"/>
</dbReference>
<keyword evidence="8" id="KW-0443">Lipid metabolism</keyword>
<keyword evidence="5" id="KW-0812">Transmembrane</keyword>
<proteinExistence type="inferred from homology"/>
<keyword evidence="3" id="KW-0444">Lipid biosynthesis</keyword>
<dbReference type="SUPFAM" id="SSF69593">
    <property type="entry name" value="Glycerol-3-phosphate (1)-acyltransferase"/>
    <property type="match status" value="1"/>
</dbReference>
<evidence type="ECO:0000256" key="7">
    <source>
        <dbReference type="ARBA" id="ARBA00022989"/>
    </source>
</evidence>
<evidence type="ECO:0000256" key="9">
    <source>
        <dbReference type="ARBA" id="ARBA00023136"/>
    </source>
</evidence>
<keyword evidence="7" id="KW-1133">Transmembrane helix</keyword>
<comment type="similarity">
    <text evidence="2">Belongs to the diacylglycerol acyltransferase family.</text>
</comment>
<organism evidence="11 12">
    <name type="scientific">Aquatica leii</name>
    <dbReference type="NCBI Taxonomy" id="1421715"/>
    <lineage>
        <taxon>Eukaryota</taxon>
        <taxon>Metazoa</taxon>
        <taxon>Ecdysozoa</taxon>
        <taxon>Arthropoda</taxon>
        <taxon>Hexapoda</taxon>
        <taxon>Insecta</taxon>
        <taxon>Pterygota</taxon>
        <taxon>Neoptera</taxon>
        <taxon>Endopterygota</taxon>
        <taxon>Coleoptera</taxon>
        <taxon>Polyphaga</taxon>
        <taxon>Elateriformia</taxon>
        <taxon>Elateroidea</taxon>
        <taxon>Lampyridae</taxon>
        <taxon>Luciolinae</taxon>
        <taxon>Aquatica</taxon>
    </lineage>
</organism>
<sequence length="216" mass="24247">MVGIGNFLSFGTAAGGFNDLFPNHKPYSFASDSVYKVPLYREYLLSFGYCKATVPSIKWVLSNSAGGNAGVLVIGNALEAEYVHPNGTLWFVQRHKKGFVKLAIKNGTPLVPVIGFGELNVIEKSNSIYKTKIQIVKEWLKSDKQIIPILKKLFLPIKNPIHVIVGKPINIQQVVNPSPKEVDFVHKVFVYRLTELFEKHKHTYLSDPDNTHLMLL</sequence>
<evidence type="ECO:0000256" key="10">
    <source>
        <dbReference type="ARBA" id="ARBA00023315"/>
    </source>
</evidence>
<dbReference type="PANTHER" id="PTHR12317">
    <property type="entry name" value="DIACYLGLYCEROL O-ACYLTRANSFERASE"/>
    <property type="match status" value="1"/>
</dbReference>
<reference evidence="12" key="1">
    <citation type="submission" date="2023-01" db="EMBL/GenBank/DDBJ databases">
        <title>Key to firefly adult light organ development and bioluminescence: homeobox transcription factors regulate luciferase expression and transportation to peroxisome.</title>
        <authorList>
            <person name="Fu X."/>
        </authorList>
    </citation>
    <scope>NUCLEOTIDE SEQUENCE [LARGE SCALE GENOMIC DNA]</scope>
</reference>
<keyword evidence="4" id="KW-0808">Transferase</keyword>
<evidence type="ECO:0000256" key="6">
    <source>
        <dbReference type="ARBA" id="ARBA00022824"/>
    </source>
</evidence>
<dbReference type="AlphaFoldDB" id="A0AAN7SHI2"/>
<dbReference type="GO" id="GO:0019432">
    <property type="term" value="P:triglyceride biosynthetic process"/>
    <property type="evidence" value="ECO:0007669"/>
    <property type="project" value="TreeGrafter"/>
</dbReference>
<evidence type="ECO:0000256" key="8">
    <source>
        <dbReference type="ARBA" id="ARBA00023098"/>
    </source>
</evidence>
<keyword evidence="10" id="KW-0012">Acyltransferase</keyword>
<dbReference type="EMBL" id="JARPUR010000002">
    <property type="protein sequence ID" value="KAK4881222.1"/>
    <property type="molecule type" value="Genomic_DNA"/>
</dbReference>
<dbReference type="GO" id="GO:0004144">
    <property type="term" value="F:diacylglycerol O-acyltransferase activity"/>
    <property type="evidence" value="ECO:0007669"/>
    <property type="project" value="TreeGrafter"/>
</dbReference>
<gene>
    <name evidence="11" type="ORF">RN001_004541</name>
</gene>
<evidence type="ECO:0000256" key="5">
    <source>
        <dbReference type="ARBA" id="ARBA00022692"/>
    </source>
</evidence>
<keyword evidence="9" id="KW-0472">Membrane</keyword>
<evidence type="ECO:0000313" key="12">
    <source>
        <dbReference type="Proteomes" id="UP001353858"/>
    </source>
</evidence>
<dbReference type="InterPro" id="IPR007130">
    <property type="entry name" value="DAGAT"/>
</dbReference>
<dbReference type="PANTHER" id="PTHR12317:SF79">
    <property type="entry name" value="ACYLTRANSFERASE"/>
    <property type="match status" value="1"/>
</dbReference>
<evidence type="ECO:0000256" key="2">
    <source>
        <dbReference type="ARBA" id="ARBA00005420"/>
    </source>
</evidence>
<dbReference type="Proteomes" id="UP001353858">
    <property type="component" value="Unassembled WGS sequence"/>
</dbReference>
<evidence type="ECO:0000256" key="3">
    <source>
        <dbReference type="ARBA" id="ARBA00022516"/>
    </source>
</evidence>
<protein>
    <submittedName>
        <fullName evidence="11">Uncharacterized protein</fullName>
    </submittedName>
</protein>
<accession>A0AAN7SHI2</accession>
<comment type="caution">
    <text evidence="11">The sequence shown here is derived from an EMBL/GenBank/DDBJ whole genome shotgun (WGS) entry which is preliminary data.</text>
</comment>
<keyword evidence="6" id="KW-0256">Endoplasmic reticulum</keyword>
<evidence type="ECO:0000256" key="4">
    <source>
        <dbReference type="ARBA" id="ARBA00022679"/>
    </source>
</evidence>
<dbReference type="GO" id="GO:0005789">
    <property type="term" value="C:endoplasmic reticulum membrane"/>
    <property type="evidence" value="ECO:0007669"/>
    <property type="project" value="UniProtKB-SubCell"/>
</dbReference>
<keyword evidence="12" id="KW-1185">Reference proteome</keyword>
<comment type="subcellular location">
    <subcellularLocation>
        <location evidence="1">Endoplasmic reticulum membrane</location>
        <topology evidence="1">Multi-pass membrane protein</topology>
    </subcellularLocation>
</comment>
<evidence type="ECO:0000313" key="11">
    <source>
        <dbReference type="EMBL" id="KAK4881222.1"/>
    </source>
</evidence>